<organism evidence="1 2">
    <name type="scientific">Cotesia glomerata</name>
    <name type="common">Lepidopteran parasitic wasp</name>
    <name type="synonym">Apanteles glomeratus</name>
    <dbReference type="NCBI Taxonomy" id="32391"/>
    <lineage>
        <taxon>Eukaryota</taxon>
        <taxon>Metazoa</taxon>
        <taxon>Ecdysozoa</taxon>
        <taxon>Arthropoda</taxon>
        <taxon>Hexapoda</taxon>
        <taxon>Insecta</taxon>
        <taxon>Pterygota</taxon>
        <taxon>Neoptera</taxon>
        <taxon>Endopterygota</taxon>
        <taxon>Hymenoptera</taxon>
        <taxon>Apocrita</taxon>
        <taxon>Ichneumonoidea</taxon>
        <taxon>Braconidae</taxon>
        <taxon>Microgastrinae</taxon>
        <taxon>Cotesia</taxon>
    </lineage>
</organism>
<dbReference type="EMBL" id="JAHXZJ010002982">
    <property type="protein sequence ID" value="KAH0534975.1"/>
    <property type="molecule type" value="Genomic_DNA"/>
</dbReference>
<evidence type="ECO:0008006" key="3">
    <source>
        <dbReference type="Google" id="ProtNLM"/>
    </source>
</evidence>
<proteinExistence type="predicted"/>
<dbReference type="AlphaFoldDB" id="A0AAV7HSC6"/>
<protein>
    <recommendedName>
        <fullName evidence="3">Reverse transcriptase zinc-binding domain-containing protein</fullName>
    </recommendedName>
</protein>
<sequence>LAYNWVTKILEMPDSRLPKVCYQRLLDLNPKSENLNWISQLRKMLAQINAEALLDNLSANFWKNNKMRILSKYKIYLKHKDLIRYADTQSCQVAIPRSMYDSTPVYLQNCPQKLLLTKIQLRLANFFSCNLSINGNPLNLRPKEQCRFCHNLDTMTIWHFLLDCPRFATPRQLILKPDTKKSHSFNLTTILDDHLFSSSQRLYSYVQECSNIITHDKYCIL</sequence>
<gene>
    <name evidence="1" type="ORF">KQX54_011197</name>
</gene>
<evidence type="ECO:0000313" key="2">
    <source>
        <dbReference type="Proteomes" id="UP000826195"/>
    </source>
</evidence>
<name>A0AAV7HSC6_COTGL</name>
<comment type="caution">
    <text evidence="1">The sequence shown here is derived from an EMBL/GenBank/DDBJ whole genome shotgun (WGS) entry which is preliminary data.</text>
</comment>
<feature type="non-terminal residue" evidence="1">
    <location>
        <position position="1"/>
    </location>
</feature>
<reference evidence="1 2" key="1">
    <citation type="journal article" date="2021" name="J. Hered.">
        <title>A chromosome-level genome assembly of the parasitoid wasp, Cotesia glomerata (Hymenoptera: Braconidae).</title>
        <authorList>
            <person name="Pinto B.J."/>
            <person name="Weis J.J."/>
            <person name="Gamble T."/>
            <person name="Ode P.J."/>
            <person name="Paul R."/>
            <person name="Zaspel J.M."/>
        </authorList>
    </citation>
    <scope>NUCLEOTIDE SEQUENCE [LARGE SCALE GENOMIC DNA]</scope>
    <source>
        <strain evidence="1">CgM1</strain>
    </source>
</reference>
<dbReference type="Proteomes" id="UP000826195">
    <property type="component" value="Unassembled WGS sequence"/>
</dbReference>
<evidence type="ECO:0000313" key="1">
    <source>
        <dbReference type="EMBL" id="KAH0534975.1"/>
    </source>
</evidence>
<keyword evidence="2" id="KW-1185">Reference proteome</keyword>
<accession>A0AAV7HSC6</accession>